<dbReference type="RefSeq" id="WP_045438527.1">
    <property type="nucleotide sequence ID" value="NZ_AP028459.1"/>
</dbReference>
<reference evidence="2 3" key="2">
    <citation type="journal article" date="2016" name="Genome Announc.">
        <title>Draft Genome Sequence of Erythromycin- and Oxytetracycline-Sensitive Nocardia seriolae Strain U-1 (NBRC 110359).</title>
        <authorList>
            <person name="Imajoh M."/>
            <person name="Sukeda M."/>
            <person name="Shimizu M."/>
            <person name="Yamane J."/>
            <person name="Ohnishi K."/>
            <person name="Oshima S."/>
        </authorList>
    </citation>
    <scope>NUCLEOTIDE SEQUENCE [LARGE SCALE GENOMIC DNA]</scope>
    <source>
        <strain evidence="2 3">U-1</strain>
    </source>
</reference>
<reference evidence="3" key="1">
    <citation type="submission" date="2015-07" db="EMBL/GenBank/DDBJ databases">
        <title>Nocardia seriolae U-1 whole genome shotgun sequence.</title>
        <authorList>
            <person name="Imajoh M."/>
            <person name="Fukumoto Y."/>
            <person name="Sukeda M."/>
            <person name="Yamane J."/>
            <person name="Yamasaki K."/>
            <person name="Shimizu M."/>
            <person name="Ohnishi K."/>
            <person name="Oshima S."/>
        </authorList>
    </citation>
    <scope>NUCLEOTIDE SEQUENCE [LARGE SCALE GENOMIC DNA]</scope>
    <source>
        <strain evidence="3">U-1</strain>
    </source>
</reference>
<reference evidence="1 4" key="3">
    <citation type="submission" date="2016-10" db="EMBL/GenBank/DDBJ databases">
        <title>Genome sequence of Nocardia seriolae strain EM150506, isolated from Anguila japonica.</title>
        <authorList>
            <person name="Han H.-J."/>
        </authorList>
    </citation>
    <scope>NUCLEOTIDE SEQUENCE [LARGE SCALE GENOMIC DNA]</scope>
    <source>
        <strain evidence="1 4">EM150506</strain>
    </source>
</reference>
<evidence type="ECO:0000313" key="1">
    <source>
        <dbReference type="EMBL" id="APA94449.1"/>
    </source>
</evidence>
<evidence type="ECO:0008006" key="5">
    <source>
        <dbReference type="Google" id="ProtNLM"/>
    </source>
</evidence>
<proteinExistence type="predicted"/>
<dbReference type="Proteomes" id="UP000037179">
    <property type="component" value="Unassembled WGS sequence"/>
</dbReference>
<keyword evidence="3" id="KW-1185">Reference proteome</keyword>
<evidence type="ECO:0000313" key="4">
    <source>
        <dbReference type="Proteomes" id="UP000180166"/>
    </source>
</evidence>
<sequence length="103" mass="11681">MLIFGWRRELYTLATLTVFCGSCRCTGPHALRKFVTRFTLFFVPLFAGNVEQYLECPVCGVRSTVPARDIPNLVARAGRIEVPLEEMIRTSPRNPEPAWPDLP</sequence>
<dbReference type="AlphaFoldDB" id="A0ABC9YZ27"/>
<dbReference type="EMBL" id="CP017839">
    <property type="protein sequence ID" value="APA94449.1"/>
    <property type="molecule type" value="Genomic_DNA"/>
</dbReference>
<gene>
    <name evidence="1" type="ORF">NS506_00365</name>
    <name evidence="2" type="ORF">NSK11_contig00092-0004</name>
</gene>
<evidence type="ECO:0000313" key="3">
    <source>
        <dbReference type="Proteomes" id="UP000037179"/>
    </source>
</evidence>
<accession>A0ABC9YZ27</accession>
<name>A0ABC9YZ27_9NOCA</name>
<dbReference type="EMBL" id="BBYQ01000092">
    <property type="protein sequence ID" value="GAP30703.1"/>
    <property type="molecule type" value="Genomic_DNA"/>
</dbReference>
<protein>
    <recommendedName>
        <fullName evidence="5">Zinc-ribbon 15 domain-containing protein</fullName>
    </recommendedName>
</protein>
<dbReference type="Proteomes" id="UP000180166">
    <property type="component" value="Chromosome"/>
</dbReference>
<organism evidence="2 3">
    <name type="scientific">Nocardia seriolae</name>
    <dbReference type="NCBI Taxonomy" id="37332"/>
    <lineage>
        <taxon>Bacteria</taxon>
        <taxon>Bacillati</taxon>
        <taxon>Actinomycetota</taxon>
        <taxon>Actinomycetes</taxon>
        <taxon>Mycobacteriales</taxon>
        <taxon>Nocardiaceae</taxon>
        <taxon>Nocardia</taxon>
    </lineage>
</organism>
<dbReference type="GeneID" id="93371797"/>
<dbReference type="KEGG" id="nsr:NS506_00365"/>
<evidence type="ECO:0000313" key="2">
    <source>
        <dbReference type="EMBL" id="GAP30703.1"/>
    </source>
</evidence>